<dbReference type="InterPro" id="IPR017441">
    <property type="entry name" value="Protein_kinase_ATP_BS"/>
</dbReference>
<keyword evidence="3" id="KW-0418">Kinase</keyword>
<organism evidence="10">
    <name type="scientific">Schlesneria paludicola</name>
    <dbReference type="NCBI Taxonomy" id="360056"/>
    <lineage>
        <taxon>Bacteria</taxon>
        <taxon>Pseudomonadati</taxon>
        <taxon>Planctomycetota</taxon>
        <taxon>Planctomycetia</taxon>
        <taxon>Planctomycetales</taxon>
        <taxon>Planctomycetaceae</taxon>
        <taxon>Schlesneria</taxon>
    </lineage>
</organism>
<dbReference type="InterPro" id="IPR015943">
    <property type="entry name" value="WD40/YVTN_repeat-like_dom_sf"/>
</dbReference>
<evidence type="ECO:0000256" key="8">
    <source>
        <dbReference type="SAM" id="Phobius"/>
    </source>
</evidence>
<dbReference type="SMART" id="SM00220">
    <property type="entry name" value="S_TKc"/>
    <property type="match status" value="1"/>
</dbReference>
<dbReference type="GO" id="GO:0004674">
    <property type="term" value="F:protein serine/threonine kinase activity"/>
    <property type="evidence" value="ECO:0007669"/>
    <property type="project" value="TreeGrafter"/>
</dbReference>
<dbReference type="EMBL" id="DSOK01000035">
    <property type="protein sequence ID" value="HEN14068.1"/>
    <property type="molecule type" value="Genomic_DNA"/>
</dbReference>
<evidence type="ECO:0000256" key="5">
    <source>
        <dbReference type="PROSITE-ProRule" id="PRU10141"/>
    </source>
</evidence>
<feature type="transmembrane region" description="Helical" evidence="8">
    <location>
        <begin position="404"/>
        <end position="428"/>
    </location>
</feature>
<evidence type="ECO:0000256" key="6">
    <source>
        <dbReference type="SAM" id="Coils"/>
    </source>
</evidence>
<feature type="binding site" evidence="5">
    <location>
        <position position="112"/>
    </location>
    <ligand>
        <name>ATP</name>
        <dbReference type="ChEBI" id="CHEBI:30616"/>
    </ligand>
</feature>
<dbReference type="InterPro" id="IPR011009">
    <property type="entry name" value="Kinase-like_dom_sf"/>
</dbReference>
<keyword evidence="1" id="KW-0808">Transferase</keyword>
<accession>A0A7C2NSW9</accession>
<dbReference type="SUPFAM" id="SSF56112">
    <property type="entry name" value="Protein kinase-like (PK-like)"/>
    <property type="match status" value="1"/>
</dbReference>
<comment type="caution">
    <text evidence="10">The sequence shown here is derived from an EMBL/GenBank/DDBJ whole genome shotgun (WGS) entry which is preliminary data.</text>
</comment>
<feature type="compositionally biased region" description="Basic residues" evidence="7">
    <location>
        <begin position="1058"/>
        <end position="1069"/>
    </location>
</feature>
<feature type="region of interest" description="Disordered" evidence="7">
    <location>
        <begin position="1005"/>
        <end position="1086"/>
    </location>
</feature>
<dbReference type="PANTHER" id="PTHR43289">
    <property type="entry name" value="MITOGEN-ACTIVATED PROTEIN KINASE KINASE KINASE 20-RELATED"/>
    <property type="match status" value="1"/>
</dbReference>
<evidence type="ECO:0000256" key="1">
    <source>
        <dbReference type="ARBA" id="ARBA00022679"/>
    </source>
</evidence>
<dbReference type="Gene3D" id="1.10.510.10">
    <property type="entry name" value="Transferase(Phosphotransferase) domain 1"/>
    <property type="match status" value="1"/>
</dbReference>
<keyword evidence="8" id="KW-0472">Membrane</keyword>
<feature type="domain" description="Protein kinase" evidence="9">
    <location>
        <begin position="82"/>
        <end position="379"/>
    </location>
</feature>
<dbReference type="CDD" id="cd14014">
    <property type="entry name" value="STKc_PknB_like"/>
    <property type="match status" value="1"/>
</dbReference>
<keyword evidence="6" id="KW-0175">Coiled coil</keyword>
<name>A0A7C2NSW9_9PLAN</name>
<dbReference type="InterPro" id="IPR008271">
    <property type="entry name" value="Ser/Thr_kinase_AS"/>
</dbReference>
<dbReference type="SUPFAM" id="SSF50998">
    <property type="entry name" value="Quinoprotein alcohol dehydrogenase-like"/>
    <property type="match status" value="1"/>
</dbReference>
<evidence type="ECO:0000256" key="7">
    <source>
        <dbReference type="SAM" id="MobiDB-lite"/>
    </source>
</evidence>
<evidence type="ECO:0000256" key="2">
    <source>
        <dbReference type="ARBA" id="ARBA00022741"/>
    </source>
</evidence>
<dbReference type="InterPro" id="IPR000719">
    <property type="entry name" value="Prot_kinase_dom"/>
</dbReference>
<dbReference type="AlphaFoldDB" id="A0A7C2NSW9"/>
<protein>
    <recommendedName>
        <fullName evidence="9">Protein kinase domain-containing protein</fullName>
    </recommendedName>
</protein>
<dbReference type="PROSITE" id="PS00108">
    <property type="entry name" value="PROTEIN_KINASE_ST"/>
    <property type="match status" value="1"/>
</dbReference>
<dbReference type="Gene3D" id="2.130.10.10">
    <property type="entry name" value="YVTN repeat-like/Quinoprotein amine dehydrogenase"/>
    <property type="match status" value="2"/>
</dbReference>
<keyword evidence="8" id="KW-1133">Transmembrane helix</keyword>
<evidence type="ECO:0000256" key="3">
    <source>
        <dbReference type="ARBA" id="ARBA00022777"/>
    </source>
</evidence>
<dbReference type="Pfam" id="PF00069">
    <property type="entry name" value="Pkinase"/>
    <property type="match status" value="1"/>
</dbReference>
<dbReference type="GO" id="GO:0005524">
    <property type="term" value="F:ATP binding"/>
    <property type="evidence" value="ECO:0007669"/>
    <property type="project" value="UniProtKB-UniRule"/>
</dbReference>
<dbReference type="InterPro" id="IPR011047">
    <property type="entry name" value="Quinoprotein_ADH-like_sf"/>
</dbReference>
<gene>
    <name evidence="10" type="ORF">ENQ76_01190</name>
</gene>
<evidence type="ECO:0000313" key="10">
    <source>
        <dbReference type="EMBL" id="HEN14068.1"/>
    </source>
</evidence>
<evidence type="ECO:0000259" key="9">
    <source>
        <dbReference type="PROSITE" id="PS50011"/>
    </source>
</evidence>
<dbReference type="PROSITE" id="PS00107">
    <property type="entry name" value="PROTEIN_KINASE_ATP"/>
    <property type="match status" value="1"/>
</dbReference>
<keyword evidence="2 5" id="KW-0547">Nucleotide-binding</keyword>
<feature type="compositionally biased region" description="Basic and acidic residues" evidence="7">
    <location>
        <begin position="1026"/>
        <end position="1037"/>
    </location>
</feature>
<reference evidence="10" key="1">
    <citation type="journal article" date="2020" name="mSystems">
        <title>Genome- and Community-Level Interaction Insights into Carbon Utilization and Element Cycling Functions of Hydrothermarchaeota in Hydrothermal Sediment.</title>
        <authorList>
            <person name="Zhou Z."/>
            <person name="Liu Y."/>
            <person name="Xu W."/>
            <person name="Pan J."/>
            <person name="Luo Z.H."/>
            <person name="Li M."/>
        </authorList>
    </citation>
    <scope>NUCLEOTIDE SEQUENCE [LARGE SCALE GENOMIC DNA]</scope>
    <source>
        <strain evidence="10">SpSt-339</strain>
    </source>
</reference>
<proteinExistence type="predicted"/>
<keyword evidence="4 5" id="KW-0067">ATP-binding</keyword>
<feature type="coiled-coil region" evidence="6">
    <location>
        <begin position="441"/>
        <end position="527"/>
    </location>
</feature>
<dbReference type="PROSITE" id="PS50011">
    <property type="entry name" value="PROTEIN_KINASE_DOM"/>
    <property type="match status" value="1"/>
</dbReference>
<keyword evidence="8" id="KW-0812">Transmembrane</keyword>
<evidence type="ECO:0000256" key="4">
    <source>
        <dbReference type="ARBA" id="ARBA00022840"/>
    </source>
</evidence>
<dbReference type="Gene3D" id="3.30.200.20">
    <property type="entry name" value="Phosphorylase Kinase, domain 1"/>
    <property type="match status" value="1"/>
</dbReference>
<sequence>MSQIVSDKERLFAAAELPTPEQRRAFLDAACAANPALRREVEELLEHDQQAGTFLGSPAVPQRRTESFCAITERPGAEVGPYKLLEQIGEGGFGVVFMAEQLRPVRRKVALKVIKPGMDTRQVIARFEAERQALVLMDHPNIARVLDAGETSTGRPYFVMELVKGIPITQYCDEVQLTARERLGLFVNVCHAVQHAHQKGIIHRDLKPTNVLVTLHDGTPVVKVIDFGVAKATGSQLTDKTLFTGFAQMIGTPLYMSPEQAALSGLDIDTRSDVYSLGVLLYELLTGTTPLASERFKQAAFDEIRRLIREEELPKPSTRILTLGASASTISAQRKTEPQKLQQLLRNELDWIVMRSLEKDRTRRYETAIGLARDVQRYLDDQPVEACPPSPVYRLSKFVRRNRIAVLSGSLVAASLVMGTIVSLAFAITANRHRAEEMLARSEALNHLQVAEEQRRLAEEATAQARAESEQRQQAVIAAQEAADRESKARMEQAELRQEAEERGVAIERQKGEIKGLNHQLKQSLDNTRRSLYAAQMNLIPAAWEADNLARVRDLLQATRPLAGQEDLRGFEWHYWNRQAHSDLLSVNLKFSSASVTMEPCFSADGRRLAVVRSHRVAGPGPLGQGTVILDVWDVATGQKLWSQSYRSSTAVDVRERQALRAGQNGWSGVYFSYGVWLSPDGERAALWIAPQIAPGLRRQTGDEPNPGPLAGQLPQLEVVTYEVGKPEPKHVNQIPLARPGEYPTPYVGVVFSRDGSRVLTGVILPGSDQESPQGALQVWSIADGQQVSRIEPTLPADTFSDPVNEYGALKIGVNHDASRLAASLASKVIVWNSADGSVLREFPDAPAQILQFSPDGNRLATTSTQGGHLHDLATGQSVEIEDSHSLVDVDFSPDGKRLAARSSQALNSVWLFSALSGRKGPAIGKGPAIKGHAVPVSRAQFADDGRLLTVTRTGEIKVWNLPVPALSVNEDVAHDGRRLRLPAKSDTAPDRIIHRHDHAATEFLGVPRGEPGGQSPCNAPPMAVRPDRSNGRDDGRGAANALQRAGKSPAHPLVCGRRGRQHGGRNPRGRGGDRGGDRNAAARAGARIQIAIRGLP</sequence>
<dbReference type="PANTHER" id="PTHR43289:SF6">
    <property type="entry name" value="SERINE_THREONINE-PROTEIN KINASE NEKL-3"/>
    <property type="match status" value="1"/>
</dbReference>